<dbReference type="OrthoDB" id="6428138at2"/>
<dbReference type="RefSeq" id="WP_109054193.1">
    <property type="nucleotide sequence ID" value="NZ_QDKJ01000006.1"/>
</dbReference>
<organism evidence="1 2">
    <name type="scientific">Brenneria roseae subsp. americana</name>
    <dbReference type="NCBI Taxonomy" id="1508507"/>
    <lineage>
        <taxon>Bacteria</taxon>
        <taxon>Pseudomonadati</taxon>
        <taxon>Pseudomonadota</taxon>
        <taxon>Gammaproteobacteria</taxon>
        <taxon>Enterobacterales</taxon>
        <taxon>Pectobacteriaceae</taxon>
        <taxon>Brenneria</taxon>
    </lineage>
</organism>
<protein>
    <submittedName>
        <fullName evidence="1">Uncharacterized protein</fullName>
    </submittedName>
</protein>
<dbReference type="EMBL" id="QDKJ01000006">
    <property type="protein sequence ID" value="PWC12839.1"/>
    <property type="molecule type" value="Genomic_DNA"/>
</dbReference>
<dbReference type="AlphaFoldDB" id="A0A2U1TTX3"/>
<evidence type="ECO:0000313" key="2">
    <source>
        <dbReference type="Proteomes" id="UP000245138"/>
    </source>
</evidence>
<evidence type="ECO:0000313" key="1">
    <source>
        <dbReference type="EMBL" id="PWC12839.1"/>
    </source>
</evidence>
<dbReference type="Proteomes" id="UP000245138">
    <property type="component" value="Unassembled WGS sequence"/>
</dbReference>
<gene>
    <name evidence="1" type="ORF">B4923_09975</name>
</gene>
<comment type="caution">
    <text evidence="1">The sequence shown here is derived from an EMBL/GenBank/DDBJ whole genome shotgun (WGS) entry which is preliminary data.</text>
</comment>
<proteinExistence type="predicted"/>
<keyword evidence="2" id="KW-1185">Reference proteome</keyword>
<name>A0A2U1TTX3_9GAMM</name>
<reference evidence="1 2" key="1">
    <citation type="submission" date="2018-04" db="EMBL/GenBank/DDBJ databases">
        <title>Brenneria corticis sp.nov.</title>
        <authorList>
            <person name="Li Y."/>
        </authorList>
    </citation>
    <scope>NUCLEOTIDE SEQUENCE [LARGE SCALE GENOMIC DNA]</scope>
    <source>
        <strain evidence="1 2">LMG 27715</strain>
    </source>
</reference>
<sequence>MIHIQDNDTDFRIYPVEKIKNKGAEDTPYDSWLDMYVEIKSKGLDFNAKWGCFVCDLIELHTQLLKLKASGDESIYLFSPDEGMLKLIFGKNELGTYYVTFTIYTDIRSDVYVHGISGIDIPSMDNLINAVHELINY</sequence>
<accession>A0A2U1TTX3</accession>